<dbReference type="Proteomes" id="UP001176940">
    <property type="component" value="Unassembled WGS sequence"/>
</dbReference>
<feature type="region of interest" description="Disordered" evidence="1">
    <location>
        <begin position="516"/>
        <end position="546"/>
    </location>
</feature>
<reference evidence="3" key="1">
    <citation type="submission" date="2023-07" db="EMBL/GenBank/DDBJ databases">
        <authorList>
            <person name="Stuckert A."/>
        </authorList>
    </citation>
    <scope>NUCLEOTIDE SEQUENCE</scope>
</reference>
<feature type="region of interest" description="Disordered" evidence="1">
    <location>
        <begin position="294"/>
        <end position="325"/>
    </location>
</feature>
<dbReference type="PANTHER" id="PTHR46888">
    <property type="entry name" value="ZINC KNUCKLE DOMAINCONTAINING PROTEIN-RELATED"/>
    <property type="match status" value="1"/>
</dbReference>
<feature type="compositionally biased region" description="Polar residues" evidence="1">
    <location>
        <begin position="534"/>
        <end position="545"/>
    </location>
</feature>
<feature type="region of interest" description="Disordered" evidence="1">
    <location>
        <begin position="212"/>
        <end position="232"/>
    </location>
</feature>
<dbReference type="InterPro" id="IPR038269">
    <property type="entry name" value="SCAN_sf"/>
</dbReference>
<dbReference type="InterPro" id="IPR003309">
    <property type="entry name" value="SCAN_dom"/>
</dbReference>
<accession>A0ABN9KSR4</accession>
<dbReference type="PANTHER" id="PTHR46888:SF14">
    <property type="entry name" value="71 KDA PROTEIN"/>
    <property type="match status" value="1"/>
</dbReference>
<feature type="domain" description="SCAN box" evidence="2">
    <location>
        <begin position="704"/>
        <end position="784"/>
    </location>
</feature>
<feature type="region of interest" description="Disordered" evidence="1">
    <location>
        <begin position="422"/>
        <end position="483"/>
    </location>
</feature>
<protein>
    <recommendedName>
        <fullName evidence="2">SCAN box domain-containing protein</fullName>
    </recommendedName>
</protein>
<name>A0ABN9KSR4_9NEOB</name>
<proteinExistence type="predicted"/>
<dbReference type="SUPFAM" id="SSF47353">
    <property type="entry name" value="Retrovirus capsid dimerization domain-like"/>
    <property type="match status" value="1"/>
</dbReference>
<gene>
    <name evidence="3" type="ORF">RIMI_LOCUS698499</name>
</gene>
<organism evidence="3 4">
    <name type="scientific">Ranitomeya imitator</name>
    <name type="common">mimic poison frog</name>
    <dbReference type="NCBI Taxonomy" id="111125"/>
    <lineage>
        <taxon>Eukaryota</taxon>
        <taxon>Metazoa</taxon>
        <taxon>Chordata</taxon>
        <taxon>Craniata</taxon>
        <taxon>Vertebrata</taxon>
        <taxon>Euteleostomi</taxon>
        <taxon>Amphibia</taxon>
        <taxon>Batrachia</taxon>
        <taxon>Anura</taxon>
        <taxon>Neobatrachia</taxon>
        <taxon>Hyloidea</taxon>
        <taxon>Dendrobatidae</taxon>
        <taxon>Dendrobatinae</taxon>
        <taxon>Ranitomeya</taxon>
    </lineage>
</organism>
<feature type="region of interest" description="Disordered" evidence="1">
    <location>
        <begin position="886"/>
        <end position="912"/>
    </location>
</feature>
<sequence length="912" mass="100874">MPLKGIGFCKGCKGKPQRLANSKSIKFKATPESTNAMKENDDNEQIKDTDNRNLDCTVLMLSRRSQTEVQHFPRNIDNWQGLMSPANLNTPVRIAISRYTCPRLQPRDNCITTYNHRREPKSRIHNRWARTRSHPLSQVLALWTSHLPGAQVMDHSHAHLALSRLDGQTGSVNLPEHLLLMLQVVIPGGTEDVIQVHHHVLLQSLKQLKQDSLTNPRGHRSRLPHRSSNGENPVEAFGTFHFSAGNRSTIALVSISIPRKGKTLQGPTVLSGENGTPNFPAKNLNFWRRKEQSLEFPGPTNKNRRECSPTSKKSPLSDAGRVSPDGGTLAPAVALYWCWPPAQEDEDGRPAASAVARGCILLHCVCCRASLGEGGAPASIVSMVRCWLVDRGKRGQEVPGGPDAIGVWSWHRRLKQALRRPPRIPVPHVGQQHGRLGSAGSPPTCRRTGGREDRPERLPWGAAAARSAGAPGARSGGTGSAEAGADTMSRLMQINAMGKNKSQLVTALVQREIAQRPADAEAGPSKNGSAAEVQPQNAGPTSNQGVLDPRLQLALQQCSADDRRLQLVLQFQEAERAEQEAQAWRDNELQMAQLGSVPSTTWNREPNSTQIPKPRPEHFPVMEKDGNLNTFLLASGKACRQLVGSVTYWWKQGRIGDRSRYPTQGLQGNALEAIAALPQEQDGDYEAIKQALITKSQLTPEVHRRKFRNLQSGPHDSYSDMAHGLRTHFDQWTQGLSVITFAQLRDLMIKDQFLHLCPAEVGQFVKDREPKDVTKAVQIDDDYEANHKSELRKPVTTSWRVGKPATNASAPASQHTRDPVPIANSIRPTTYPQQCFSASGLVISAPTVHRSRRIPQPRPQGLMQFFWWVGRLGVCQRAARHRGGAMSLQASRTPRLNEPLSDQNWQTLKKPF</sequence>
<comment type="caution">
    <text evidence="3">The sequence shown here is derived from an EMBL/GenBank/DDBJ whole genome shotgun (WGS) entry which is preliminary data.</text>
</comment>
<feature type="compositionally biased region" description="Polar residues" evidence="1">
    <location>
        <begin position="598"/>
        <end position="611"/>
    </location>
</feature>
<dbReference type="Pfam" id="PF02023">
    <property type="entry name" value="SCAN"/>
    <property type="match status" value="1"/>
</dbReference>
<dbReference type="Gene3D" id="1.10.4020.10">
    <property type="entry name" value="DNA breaking-rejoining enzymes"/>
    <property type="match status" value="1"/>
</dbReference>
<dbReference type="EMBL" id="CAUEEQ010000864">
    <property type="protein sequence ID" value="CAJ0918153.1"/>
    <property type="molecule type" value="Genomic_DNA"/>
</dbReference>
<feature type="compositionally biased region" description="Polar residues" evidence="1">
    <location>
        <begin position="888"/>
        <end position="912"/>
    </location>
</feature>
<evidence type="ECO:0000313" key="3">
    <source>
        <dbReference type="EMBL" id="CAJ0918153.1"/>
    </source>
</evidence>
<feature type="compositionally biased region" description="Low complexity" evidence="1">
    <location>
        <begin position="461"/>
        <end position="473"/>
    </location>
</feature>
<evidence type="ECO:0000313" key="4">
    <source>
        <dbReference type="Proteomes" id="UP001176940"/>
    </source>
</evidence>
<dbReference type="PROSITE" id="PS50804">
    <property type="entry name" value="SCAN_BOX"/>
    <property type="match status" value="1"/>
</dbReference>
<feature type="region of interest" description="Disordered" evidence="1">
    <location>
        <begin position="801"/>
        <end position="824"/>
    </location>
</feature>
<feature type="region of interest" description="Disordered" evidence="1">
    <location>
        <begin position="598"/>
        <end position="618"/>
    </location>
</feature>
<evidence type="ECO:0000259" key="2">
    <source>
        <dbReference type="PROSITE" id="PS50804"/>
    </source>
</evidence>
<evidence type="ECO:0000256" key="1">
    <source>
        <dbReference type="SAM" id="MobiDB-lite"/>
    </source>
</evidence>
<keyword evidence="4" id="KW-1185">Reference proteome</keyword>